<evidence type="ECO:0000313" key="3">
    <source>
        <dbReference type="EMBL" id="CAI9965303.1"/>
    </source>
</evidence>
<reference evidence="4 6" key="2">
    <citation type="submission" date="2024-07" db="EMBL/GenBank/DDBJ databases">
        <authorList>
            <person name="Akdeniz Z."/>
        </authorList>
    </citation>
    <scope>NUCLEOTIDE SEQUENCE [LARGE SCALE GENOMIC DNA]</scope>
</reference>
<gene>
    <name evidence="4" type="ORF">HINF_LOCUS12239</name>
    <name evidence="5" type="ORF">HINF_LOCUS12240</name>
    <name evidence="2" type="ORF">HINF_LOCUS52947</name>
    <name evidence="3" type="ORF">HINF_LOCUS52948</name>
</gene>
<evidence type="ECO:0000256" key="1">
    <source>
        <dbReference type="SAM" id="Phobius"/>
    </source>
</evidence>
<protein>
    <submittedName>
        <fullName evidence="4">Hypothetical_protein</fullName>
    </submittedName>
</protein>
<keyword evidence="1" id="KW-0812">Transmembrane</keyword>
<reference evidence="2" key="1">
    <citation type="submission" date="2023-06" db="EMBL/GenBank/DDBJ databases">
        <authorList>
            <person name="Kurt Z."/>
        </authorList>
    </citation>
    <scope>NUCLEOTIDE SEQUENCE</scope>
</reference>
<evidence type="ECO:0000313" key="4">
    <source>
        <dbReference type="EMBL" id="CAL5991722.1"/>
    </source>
</evidence>
<keyword evidence="6" id="KW-1185">Reference proteome</keyword>
<evidence type="ECO:0000313" key="2">
    <source>
        <dbReference type="EMBL" id="CAI9965302.1"/>
    </source>
</evidence>
<name>A0AA86QXZ2_9EUKA</name>
<dbReference type="EMBL" id="CATOUU010000985">
    <property type="protein sequence ID" value="CAI9965303.1"/>
    <property type="molecule type" value="Genomic_DNA"/>
</dbReference>
<organism evidence="2">
    <name type="scientific">Hexamita inflata</name>
    <dbReference type="NCBI Taxonomy" id="28002"/>
    <lineage>
        <taxon>Eukaryota</taxon>
        <taxon>Metamonada</taxon>
        <taxon>Diplomonadida</taxon>
        <taxon>Hexamitidae</taxon>
        <taxon>Hexamitinae</taxon>
        <taxon>Hexamita</taxon>
    </lineage>
</organism>
<dbReference type="EMBL" id="CAXDID020000027">
    <property type="protein sequence ID" value="CAL5991722.1"/>
    <property type="molecule type" value="Genomic_DNA"/>
</dbReference>
<accession>A0AA86QXZ2</accession>
<sequence length="134" mass="15697">MHRKPVANVLSRRHTCICGYFKIVHDNMEWMGGSDAMVVIPTIVQNFSNTDNSHYIFRSNHVSNSGTQTQMYSQILHYIHKVIVQISQIQERQSVRKFIIQKRNLSRRVFCDYTLIFCCFISVYISVYTSPAQM</sequence>
<keyword evidence="1" id="KW-0472">Membrane</keyword>
<proteinExistence type="predicted"/>
<feature type="transmembrane region" description="Helical" evidence="1">
    <location>
        <begin position="110"/>
        <end position="129"/>
    </location>
</feature>
<dbReference type="AlphaFoldDB" id="A0AA86QXZ2"/>
<keyword evidence="1" id="KW-1133">Transmembrane helix</keyword>
<evidence type="ECO:0000313" key="5">
    <source>
        <dbReference type="EMBL" id="CAL5991724.1"/>
    </source>
</evidence>
<evidence type="ECO:0000313" key="6">
    <source>
        <dbReference type="Proteomes" id="UP001642409"/>
    </source>
</evidence>
<comment type="caution">
    <text evidence="2">The sequence shown here is derived from an EMBL/GenBank/DDBJ whole genome shotgun (WGS) entry which is preliminary data.</text>
</comment>
<dbReference type="Proteomes" id="UP001642409">
    <property type="component" value="Unassembled WGS sequence"/>
</dbReference>
<dbReference type="EMBL" id="CAXDID020000027">
    <property type="protein sequence ID" value="CAL5991724.1"/>
    <property type="molecule type" value="Genomic_DNA"/>
</dbReference>
<dbReference type="EMBL" id="CATOUU010000985">
    <property type="protein sequence ID" value="CAI9965302.1"/>
    <property type="molecule type" value="Genomic_DNA"/>
</dbReference>